<comment type="caution">
    <text evidence="11">The sequence shown here is derived from an EMBL/GenBank/DDBJ whole genome shotgun (WGS) entry which is preliminary data.</text>
</comment>
<dbReference type="SMART" id="SM00316">
    <property type="entry name" value="S1"/>
    <property type="match status" value="4"/>
</dbReference>
<feature type="domain" description="S1 motif" evidence="10">
    <location>
        <begin position="571"/>
        <end position="640"/>
    </location>
</feature>
<comment type="cofactor">
    <cofactor evidence="1">
        <name>[4Fe-4S] cluster</name>
        <dbReference type="ChEBI" id="CHEBI:49883"/>
    </cofactor>
</comment>
<reference evidence="11" key="1">
    <citation type="submission" date="2020-10" db="EMBL/GenBank/DDBJ databases">
        <authorList>
            <person name="Gilroy R."/>
        </authorList>
    </citation>
    <scope>NUCLEOTIDE SEQUENCE</scope>
    <source>
        <strain evidence="11">ChiHile30-977</strain>
    </source>
</reference>
<dbReference type="GO" id="GO:0003735">
    <property type="term" value="F:structural constituent of ribosome"/>
    <property type="evidence" value="ECO:0007669"/>
    <property type="project" value="TreeGrafter"/>
</dbReference>
<dbReference type="GO" id="GO:0051745">
    <property type="term" value="F:4-hydroxy-3-methylbut-2-enyl diphosphate reductase activity"/>
    <property type="evidence" value="ECO:0007669"/>
    <property type="project" value="UniProtKB-EC"/>
</dbReference>
<dbReference type="FunFam" id="2.40.50.140:FF:000051">
    <property type="entry name" value="RNA-binding transcriptional accessory protein"/>
    <property type="match status" value="2"/>
</dbReference>
<dbReference type="NCBIfam" id="TIGR00216">
    <property type="entry name" value="ispH_lytB"/>
    <property type="match status" value="1"/>
</dbReference>
<dbReference type="GO" id="GO:0022627">
    <property type="term" value="C:cytosolic small ribosomal subunit"/>
    <property type="evidence" value="ECO:0007669"/>
    <property type="project" value="TreeGrafter"/>
</dbReference>
<keyword evidence="5 11" id="KW-0689">Ribosomal protein</keyword>
<evidence type="ECO:0000256" key="8">
    <source>
        <dbReference type="ARBA" id="ARBA00023274"/>
    </source>
</evidence>
<evidence type="ECO:0000256" key="3">
    <source>
        <dbReference type="ARBA" id="ARBA00022485"/>
    </source>
</evidence>
<dbReference type="GO" id="GO:0046872">
    <property type="term" value="F:metal ion binding"/>
    <property type="evidence" value="ECO:0007669"/>
    <property type="project" value="UniProtKB-KW"/>
</dbReference>
<dbReference type="AlphaFoldDB" id="A0A9D1CIS6"/>
<dbReference type="PRINTS" id="PR00681">
    <property type="entry name" value="RIBOSOMALS1"/>
</dbReference>
<dbReference type="Pfam" id="PF00575">
    <property type="entry name" value="S1"/>
    <property type="match status" value="4"/>
</dbReference>
<proteinExistence type="inferred from homology"/>
<dbReference type="InterPro" id="IPR003029">
    <property type="entry name" value="S1_domain"/>
</dbReference>
<dbReference type="PROSITE" id="PS50126">
    <property type="entry name" value="S1"/>
    <property type="match status" value="4"/>
</dbReference>
<evidence type="ECO:0000259" key="10">
    <source>
        <dbReference type="PROSITE" id="PS50126"/>
    </source>
</evidence>
<evidence type="ECO:0000256" key="5">
    <source>
        <dbReference type="ARBA" id="ARBA00022980"/>
    </source>
</evidence>
<accession>A0A9D1CIS6</accession>
<evidence type="ECO:0000313" key="11">
    <source>
        <dbReference type="EMBL" id="HIQ62992.1"/>
    </source>
</evidence>
<dbReference type="EMBL" id="DVFI01000082">
    <property type="protein sequence ID" value="HIQ62992.1"/>
    <property type="molecule type" value="Genomic_DNA"/>
</dbReference>
<feature type="compositionally biased region" description="Low complexity" evidence="9">
    <location>
        <begin position="273"/>
        <end position="296"/>
    </location>
</feature>
<comment type="similarity">
    <text evidence="2">Belongs to the bacterial ribosomal protein bS1 family.</text>
</comment>
<dbReference type="CDD" id="cd04465">
    <property type="entry name" value="S1_RPS1_repeat_ec2_hs2"/>
    <property type="match status" value="1"/>
</dbReference>
<dbReference type="Proteomes" id="UP000886819">
    <property type="component" value="Unassembled WGS sequence"/>
</dbReference>
<dbReference type="NCBIfam" id="NF000907">
    <property type="entry name" value="PRK00087.1"/>
    <property type="match status" value="1"/>
</dbReference>
<feature type="domain" description="S1 motif" evidence="10">
    <location>
        <begin position="486"/>
        <end position="554"/>
    </location>
</feature>
<keyword evidence="6" id="KW-0408">Iron</keyword>
<dbReference type="GO" id="GO:0050992">
    <property type="term" value="P:dimethylallyl diphosphate biosynthetic process"/>
    <property type="evidence" value="ECO:0007669"/>
    <property type="project" value="InterPro"/>
</dbReference>
<dbReference type="InterPro" id="IPR012340">
    <property type="entry name" value="NA-bd_OB-fold"/>
</dbReference>
<evidence type="ECO:0000256" key="7">
    <source>
        <dbReference type="ARBA" id="ARBA00023014"/>
    </source>
</evidence>
<evidence type="ECO:0000256" key="1">
    <source>
        <dbReference type="ARBA" id="ARBA00001966"/>
    </source>
</evidence>
<keyword evidence="11" id="KW-0560">Oxidoreductase</keyword>
<dbReference type="Gene3D" id="3.40.1010.20">
    <property type="entry name" value="4-hydroxy-3-methylbut-2-enyl diphosphate reductase, catalytic domain"/>
    <property type="match status" value="2"/>
</dbReference>
<dbReference type="PANTHER" id="PTHR10724:SF7">
    <property type="entry name" value="SMALL RIBOSOMAL SUBUNIT PROTEIN BS1C"/>
    <property type="match status" value="1"/>
</dbReference>
<evidence type="ECO:0000256" key="4">
    <source>
        <dbReference type="ARBA" id="ARBA00022723"/>
    </source>
</evidence>
<dbReference type="Pfam" id="PF02401">
    <property type="entry name" value="LYTB"/>
    <property type="match status" value="1"/>
</dbReference>
<sequence>MRAAVDRAIAAAKASGGCWTLGSLIHNEQVLRRLEEAGVRRAETEDSLPPGATVVIRSHGVPPETLERLSARGFQVVDATCPNVARVHALVRAYSEQGGTVLIAGSAEHPEVAATAGWCKGPVYVVADEAQAAGISGVDSALLVAQTTLPHRIWDGIVRVLRGRVPRLEVRDTICAATAARQEEAEKLARRADVVLVVGGHESANTRALYDTCRSRCGRVYFLESAAGIPWGEIRASDYIVITAGASTPDWSLKEVATRMNDLEQNVPQETTEQPSVAEPAEAQPVVQEAAPAEQPAAEHAENSFMADVEATLVTIRPGQTITGTVVQITDDEVCVNIGYKSDGLVKKSELVTQDVKVGDEIDVEVVKVNDGEGNVVLSQRNIVNRRNWDALMAQYENNEYVTGVGKEAVKGGLIASVNGVRAFIPASQLSQRYVEKIEDFVGKEMKLKIIEVDKAKKRIVCSRKAVAQEEAAARKKEAWSKLAEGEVIPGIVRRLTDFGAFVDVGGVDGLVHVTDLSWGRVRHPSEVVSPNQEIMVKVLSLDPERERIQLGYKQTQPRPWDVAEEKYPAGSIVEGKVVRITTFGAFVELEPGLDGLVHISQCALTRIAKVEDAVQVGQIVRVKVLSVDPQAKRISLSIRAALEEEAFNYSDEIPGEGMAPAEEQETGDEYATPVDYSAYAAQEPEGE</sequence>
<name>A0A9D1CIS6_9FIRM</name>
<dbReference type="InterPro" id="IPR050437">
    <property type="entry name" value="Ribos_protein_bS1-like"/>
</dbReference>
<dbReference type="InterPro" id="IPR035104">
    <property type="entry name" value="Ribosomal_protein_S1-like"/>
</dbReference>
<keyword evidence="4" id="KW-0479">Metal-binding</keyword>
<feature type="domain" description="S1 motif" evidence="10">
    <location>
        <begin position="399"/>
        <end position="465"/>
    </location>
</feature>
<protein>
    <submittedName>
        <fullName evidence="11">Bifunctional 4-hydroxy-3-methylbut-2-enyl diphosphate reductase/30S ribosomal protein S1</fullName>
        <ecNumber evidence="11">1.17.7.4</ecNumber>
    </submittedName>
</protein>
<evidence type="ECO:0000256" key="6">
    <source>
        <dbReference type="ARBA" id="ARBA00023004"/>
    </source>
</evidence>
<dbReference type="InterPro" id="IPR003451">
    <property type="entry name" value="LytB/IspH"/>
</dbReference>
<dbReference type="PANTHER" id="PTHR10724">
    <property type="entry name" value="30S RIBOSOMAL PROTEIN S1"/>
    <property type="match status" value="1"/>
</dbReference>
<dbReference type="Gene3D" id="3.40.50.11270">
    <property type="match status" value="1"/>
</dbReference>
<dbReference type="CDD" id="cd05688">
    <property type="entry name" value="S1_RPS1_repeat_ec3"/>
    <property type="match status" value="1"/>
</dbReference>
<feature type="region of interest" description="Disordered" evidence="9">
    <location>
        <begin position="267"/>
        <end position="301"/>
    </location>
</feature>
<dbReference type="CDD" id="cd13944">
    <property type="entry name" value="lytB_ispH"/>
    <property type="match status" value="1"/>
</dbReference>
<evidence type="ECO:0000256" key="2">
    <source>
        <dbReference type="ARBA" id="ARBA00006767"/>
    </source>
</evidence>
<feature type="region of interest" description="Disordered" evidence="9">
    <location>
        <begin position="652"/>
        <end position="688"/>
    </location>
</feature>
<dbReference type="EC" id="1.17.7.4" evidence="11"/>
<keyword evidence="3" id="KW-0004">4Fe-4S</keyword>
<dbReference type="CDD" id="cd05687">
    <property type="entry name" value="S1_RPS1_repeat_ec1_hs1"/>
    <property type="match status" value="1"/>
</dbReference>
<organism evidence="11 12">
    <name type="scientific">Candidatus Avichristensenella intestinipullorum</name>
    <dbReference type="NCBI Taxonomy" id="2840693"/>
    <lineage>
        <taxon>Bacteria</taxon>
        <taxon>Bacillati</taxon>
        <taxon>Bacillota</taxon>
        <taxon>Clostridia</taxon>
        <taxon>Candidatus Avichristensenella</taxon>
    </lineage>
</organism>
<keyword evidence="7" id="KW-0411">Iron-sulfur</keyword>
<dbReference type="SUPFAM" id="SSF50249">
    <property type="entry name" value="Nucleic acid-binding proteins"/>
    <property type="match status" value="4"/>
</dbReference>
<dbReference type="GO" id="GO:0003729">
    <property type="term" value="F:mRNA binding"/>
    <property type="evidence" value="ECO:0007669"/>
    <property type="project" value="TreeGrafter"/>
</dbReference>
<dbReference type="GO" id="GO:0006412">
    <property type="term" value="P:translation"/>
    <property type="evidence" value="ECO:0007669"/>
    <property type="project" value="TreeGrafter"/>
</dbReference>
<dbReference type="NCBIfam" id="NF005208">
    <property type="entry name" value="PRK06676.1"/>
    <property type="match status" value="1"/>
</dbReference>
<dbReference type="Gene3D" id="2.40.50.140">
    <property type="entry name" value="Nucleic acid-binding proteins"/>
    <property type="match status" value="4"/>
</dbReference>
<dbReference type="GO" id="GO:0019288">
    <property type="term" value="P:isopentenyl diphosphate biosynthetic process, methylerythritol 4-phosphate pathway"/>
    <property type="evidence" value="ECO:0007669"/>
    <property type="project" value="InterPro"/>
</dbReference>
<feature type="domain" description="S1 motif" evidence="10">
    <location>
        <begin position="319"/>
        <end position="381"/>
    </location>
</feature>
<dbReference type="GO" id="GO:0051539">
    <property type="term" value="F:4 iron, 4 sulfur cluster binding"/>
    <property type="evidence" value="ECO:0007669"/>
    <property type="project" value="UniProtKB-KW"/>
</dbReference>
<evidence type="ECO:0000256" key="9">
    <source>
        <dbReference type="SAM" id="MobiDB-lite"/>
    </source>
</evidence>
<gene>
    <name evidence="11" type="ORF">IAA66_05325</name>
</gene>
<keyword evidence="8" id="KW-0687">Ribonucleoprotein</keyword>
<evidence type="ECO:0000313" key="12">
    <source>
        <dbReference type="Proteomes" id="UP000886819"/>
    </source>
</evidence>
<reference evidence="11" key="2">
    <citation type="journal article" date="2021" name="PeerJ">
        <title>Extensive microbial diversity within the chicken gut microbiome revealed by metagenomics and culture.</title>
        <authorList>
            <person name="Gilroy R."/>
            <person name="Ravi A."/>
            <person name="Getino M."/>
            <person name="Pursley I."/>
            <person name="Horton D.L."/>
            <person name="Alikhan N.F."/>
            <person name="Baker D."/>
            <person name="Gharbi K."/>
            <person name="Hall N."/>
            <person name="Watson M."/>
            <person name="Adriaenssens E.M."/>
            <person name="Foster-Nyarko E."/>
            <person name="Jarju S."/>
            <person name="Secka A."/>
            <person name="Antonio M."/>
            <person name="Oren A."/>
            <person name="Chaudhuri R.R."/>
            <person name="La Ragione R."/>
            <person name="Hildebrand F."/>
            <person name="Pallen M.J."/>
        </authorList>
    </citation>
    <scope>NUCLEOTIDE SEQUENCE</scope>
    <source>
        <strain evidence="11">ChiHile30-977</strain>
    </source>
</reference>